<organism evidence="11 12">
    <name type="scientific">Oncorhynchus tshawytscha</name>
    <name type="common">Chinook salmon</name>
    <name type="synonym">Salmo tshawytscha</name>
    <dbReference type="NCBI Taxonomy" id="74940"/>
    <lineage>
        <taxon>Eukaryota</taxon>
        <taxon>Metazoa</taxon>
        <taxon>Chordata</taxon>
        <taxon>Craniata</taxon>
        <taxon>Vertebrata</taxon>
        <taxon>Euteleostomi</taxon>
        <taxon>Actinopterygii</taxon>
        <taxon>Neopterygii</taxon>
        <taxon>Teleostei</taxon>
        <taxon>Protacanthopterygii</taxon>
        <taxon>Salmoniformes</taxon>
        <taxon>Salmonidae</taxon>
        <taxon>Salmoninae</taxon>
        <taxon>Oncorhynchus</taxon>
    </lineage>
</organism>
<comment type="similarity">
    <text evidence="2">Belongs to the peptidase S9B family. DPPIV subfamily.</text>
</comment>
<accession>A0A8C8M3G7</accession>
<dbReference type="Ensembl" id="ENSOTST00005068045.2">
    <property type="protein sequence ID" value="ENSOTSP00005062565.2"/>
    <property type="gene ID" value="ENSOTSG00005027474.2"/>
</dbReference>
<evidence type="ECO:0000259" key="9">
    <source>
        <dbReference type="Pfam" id="PF00930"/>
    </source>
</evidence>
<dbReference type="InterPro" id="IPR029058">
    <property type="entry name" value="AB_hydrolase_fold"/>
</dbReference>
<sequence length="746" mass="85184">MTAVDGLTNSTEVVEMEDGPSQFYVEKHSWGGLRDIIHSSRKYSGMIANKAPHDFQFVQKNDESGPHSHRLYYLGEPRENSLLYSEIPKKIRKEALLVLSWKQMLDHFQATPHQGAYSREEELLRERKRLGAFGITSYDYHAQTGLFLFQASNSLFYCQDGGNNGFIQSAPIKPVEIKTQCSGTRMDPKISPGQPNFIAFINNNDLWLANIKSGEERRLTFCHKGLDNVKEDPKSAGVATFVIQEEFDRFTGYWWSPSAVEDSDGGKTLYLLYEEVDETEVEIIHVPSPALEERKADAYRYPRTGSKNPQTTLKLAEIKTDIQGKIVSIQDKELVLPFTTLFPGTEYISRAGWTTDGKYGWAVLLDRSQRRLQLVLLPPALFIPVTDDLAQRQKNLEAVPHDVQPYIVYEETTDIWINVHDIFYPFVQTSEDEFSFIWVNESKTGFSHLYKITSALQPDCYQWSGRDFKCAIKEEVTLTSGEWEVLARHGSKIWVNEASKLVYFQGTRDTPLEHHLYVVSYQSPGDVVRLSKPGFSHSCSVSKNFDMFVSHYSNVSTPPCLHVYKLTGPEGDPLHMVPEFWASCPGDYKSPEIFDFPGKSGFQLYGMVYKPHNLQPGRKHPTVLFVYGGPQVAIAGAPVTVWMAYDTGYTERYMDTPDNNQQGYEEGSVALHVDKLPSEPNRLLILHGFLDENVHFFHTNFLVSQIIRAGKPYQLQVYPNERHSIRCPESGEHYEIMLLHFLQQYL</sequence>
<evidence type="ECO:0000256" key="6">
    <source>
        <dbReference type="ARBA" id="ARBA00022801"/>
    </source>
</evidence>
<dbReference type="FunFam" id="2.140.10.30:FF:000002">
    <property type="entry name" value="Dipeptidyl peptidase 8-like isoform"/>
    <property type="match status" value="1"/>
</dbReference>
<evidence type="ECO:0000313" key="11">
    <source>
        <dbReference type="Ensembl" id="ENSOTSP00005062565.2"/>
    </source>
</evidence>
<evidence type="ECO:0000256" key="1">
    <source>
        <dbReference type="ARBA" id="ARBA00001257"/>
    </source>
</evidence>
<dbReference type="GO" id="GO:0008236">
    <property type="term" value="F:serine-type peptidase activity"/>
    <property type="evidence" value="ECO:0007669"/>
    <property type="project" value="UniProtKB-KW"/>
</dbReference>
<evidence type="ECO:0000256" key="5">
    <source>
        <dbReference type="ARBA" id="ARBA00022670"/>
    </source>
</evidence>
<dbReference type="Pfam" id="PF00326">
    <property type="entry name" value="Peptidase_S9"/>
    <property type="match status" value="1"/>
</dbReference>
<evidence type="ECO:0000256" key="4">
    <source>
        <dbReference type="ARBA" id="ARBA00022438"/>
    </source>
</evidence>
<reference evidence="11" key="2">
    <citation type="submission" date="2025-09" db="UniProtKB">
        <authorList>
            <consortium name="Ensembl"/>
        </authorList>
    </citation>
    <scope>IDENTIFICATION</scope>
</reference>
<gene>
    <name evidence="11" type="primary">DPP9</name>
</gene>
<dbReference type="GeneTree" id="ENSGT00940000158174"/>
<feature type="domain" description="Peptidase S9 prolyl oligopeptidase catalytic" evidence="8">
    <location>
        <begin position="632"/>
        <end position="746"/>
    </location>
</feature>
<dbReference type="SUPFAM" id="SSF82171">
    <property type="entry name" value="DPP6 N-terminal domain-like"/>
    <property type="match status" value="1"/>
</dbReference>
<feature type="domain" description="Dipeptidylpeptidase IV N-terminal" evidence="9">
    <location>
        <begin position="171"/>
        <end position="559"/>
    </location>
</feature>
<evidence type="ECO:0000313" key="12">
    <source>
        <dbReference type="Proteomes" id="UP000694402"/>
    </source>
</evidence>
<keyword evidence="6" id="KW-0378">Hydrolase</keyword>
<dbReference type="EC" id="3.4.14.5" evidence="3"/>
<name>A0A8C8M3G7_ONCTS</name>
<keyword evidence="12" id="KW-1185">Reference proteome</keyword>
<feature type="domain" description="Dipeptidyl peptidase 8 /9 ,N-terminal" evidence="10">
    <location>
        <begin position="11"/>
        <end position="131"/>
    </location>
</feature>
<dbReference type="GO" id="GO:0006508">
    <property type="term" value="P:proteolysis"/>
    <property type="evidence" value="ECO:0007669"/>
    <property type="project" value="UniProtKB-KW"/>
</dbReference>
<evidence type="ECO:0000259" key="10">
    <source>
        <dbReference type="Pfam" id="PF19520"/>
    </source>
</evidence>
<dbReference type="Pfam" id="PF19520">
    <property type="entry name" value="Dpp_8_9_N"/>
    <property type="match status" value="1"/>
</dbReference>
<keyword evidence="5" id="KW-0645">Protease</keyword>
<reference evidence="11" key="1">
    <citation type="submission" date="2025-08" db="UniProtKB">
        <authorList>
            <consortium name="Ensembl"/>
        </authorList>
    </citation>
    <scope>IDENTIFICATION</scope>
</reference>
<evidence type="ECO:0000259" key="8">
    <source>
        <dbReference type="Pfam" id="PF00326"/>
    </source>
</evidence>
<dbReference type="InterPro" id="IPR002469">
    <property type="entry name" value="Peptidase_S9B_N"/>
</dbReference>
<dbReference type="PANTHER" id="PTHR11731:SF193">
    <property type="entry name" value="DIPEPTIDYL PEPTIDASE 9"/>
    <property type="match status" value="1"/>
</dbReference>
<dbReference type="InterPro" id="IPR050278">
    <property type="entry name" value="Serine_Prot_S9B/DPPIV"/>
</dbReference>
<keyword evidence="7" id="KW-0720">Serine protease</keyword>
<comment type="catalytic activity">
    <reaction evidence="1">
        <text>Release of an N-terminal dipeptide, Xaa-Yaa-|-Zaa-, from a polypeptide, preferentially when Yaa is Pro, provided Zaa is neither Pro nor hydroxyproline.</text>
        <dbReference type="EC" id="3.4.14.5"/>
    </reaction>
</comment>
<dbReference type="Gene3D" id="2.140.10.30">
    <property type="entry name" value="Dipeptidylpeptidase IV, N-terminal domain"/>
    <property type="match status" value="1"/>
</dbReference>
<dbReference type="PANTHER" id="PTHR11731">
    <property type="entry name" value="PROTEASE FAMILY S9B,C DIPEPTIDYL-PEPTIDASE IV-RELATED"/>
    <property type="match status" value="1"/>
</dbReference>
<evidence type="ECO:0000256" key="7">
    <source>
        <dbReference type="ARBA" id="ARBA00022825"/>
    </source>
</evidence>
<dbReference type="SUPFAM" id="SSF53474">
    <property type="entry name" value="alpha/beta-Hydrolases"/>
    <property type="match status" value="2"/>
</dbReference>
<evidence type="ECO:0000256" key="2">
    <source>
        <dbReference type="ARBA" id="ARBA00010036"/>
    </source>
</evidence>
<protein>
    <recommendedName>
        <fullName evidence="3">dipeptidyl-peptidase IV</fullName>
        <ecNumber evidence="3">3.4.14.5</ecNumber>
    </recommendedName>
</protein>
<dbReference type="InterPro" id="IPR045785">
    <property type="entry name" value="Dpp_8/9_N"/>
</dbReference>
<dbReference type="Proteomes" id="UP000694402">
    <property type="component" value="Unassembled WGS sequence"/>
</dbReference>
<dbReference type="InterPro" id="IPR001375">
    <property type="entry name" value="Peptidase_S9_cat"/>
</dbReference>
<dbReference type="GO" id="GO:0004177">
    <property type="term" value="F:aminopeptidase activity"/>
    <property type="evidence" value="ECO:0007669"/>
    <property type="project" value="UniProtKB-KW"/>
</dbReference>
<dbReference type="Pfam" id="PF00930">
    <property type="entry name" value="DPPIV_N"/>
    <property type="match status" value="1"/>
</dbReference>
<keyword evidence="4" id="KW-0031">Aminopeptidase</keyword>
<dbReference type="Gene3D" id="3.40.50.1820">
    <property type="entry name" value="alpha/beta hydrolase"/>
    <property type="match status" value="2"/>
</dbReference>
<proteinExistence type="inferred from homology"/>
<evidence type="ECO:0000256" key="3">
    <source>
        <dbReference type="ARBA" id="ARBA00012062"/>
    </source>
</evidence>
<dbReference type="AlphaFoldDB" id="A0A8C8M3G7"/>
<dbReference type="GO" id="GO:0008239">
    <property type="term" value="F:dipeptidyl-peptidase activity"/>
    <property type="evidence" value="ECO:0007669"/>
    <property type="project" value="UniProtKB-EC"/>
</dbReference>